<protein>
    <submittedName>
        <fullName evidence="6">Peptidoglycan DD-metalloendopeptidase family protein</fullName>
    </submittedName>
</protein>
<dbReference type="InterPro" id="IPR050570">
    <property type="entry name" value="Cell_wall_metabolism_enzyme"/>
</dbReference>
<feature type="compositionally biased region" description="Basic and acidic residues" evidence="3">
    <location>
        <begin position="171"/>
        <end position="193"/>
    </location>
</feature>
<name>A0A7L5E0H0_9SPHI</name>
<dbReference type="KEGG" id="mrob:HH214_13015"/>
<keyword evidence="2" id="KW-0175">Coiled coil</keyword>
<dbReference type="Gene3D" id="2.70.70.10">
    <property type="entry name" value="Glucose Permease (Domain IIA)"/>
    <property type="match status" value="1"/>
</dbReference>
<feature type="coiled-coil region" evidence="2">
    <location>
        <begin position="24"/>
        <end position="62"/>
    </location>
</feature>
<dbReference type="AlphaFoldDB" id="A0A7L5E0H0"/>
<dbReference type="EMBL" id="CP051682">
    <property type="protein sequence ID" value="QJD96725.1"/>
    <property type="molecule type" value="Genomic_DNA"/>
</dbReference>
<keyword evidence="7" id="KW-1185">Reference proteome</keyword>
<feature type="chain" id="PRO_5029535671" evidence="4">
    <location>
        <begin position="22"/>
        <end position="437"/>
    </location>
</feature>
<feature type="region of interest" description="Disordered" evidence="3">
    <location>
        <begin position="171"/>
        <end position="197"/>
    </location>
</feature>
<evidence type="ECO:0000259" key="5">
    <source>
        <dbReference type="Pfam" id="PF01551"/>
    </source>
</evidence>
<dbReference type="InterPro" id="IPR011055">
    <property type="entry name" value="Dup_hybrid_motif"/>
</dbReference>
<dbReference type="GO" id="GO:0004222">
    <property type="term" value="F:metalloendopeptidase activity"/>
    <property type="evidence" value="ECO:0007669"/>
    <property type="project" value="TreeGrafter"/>
</dbReference>
<feature type="region of interest" description="Disordered" evidence="3">
    <location>
        <begin position="265"/>
        <end position="294"/>
    </location>
</feature>
<evidence type="ECO:0000256" key="1">
    <source>
        <dbReference type="ARBA" id="ARBA00022729"/>
    </source>
</evidence>
<gene>
    <name evidence="6" type="ORF">HH214_13015</name>
</gene>
<dbReference type="Proteomes" id="UP000503278">
    <property type="component" value="Chromosome"/>
</dbReference>
<reference evidence="6 7" key="1">
    <citation type="submission" date="2020-04" db="EMBL/GenBank/DDBJ databases">
        <title>Genome sequencing of novel species.</title>
        <authorList>
            <person name="Heo J."/>
            <person name="Kim S.-J."/>
            <person name="Kim J.-S."/>
            <person name="Hong S.-B."/>
            <person name="Kwon S.-W."/>
        </authorList>
    </citation>
    <scope>NUCLEOTIDE SEQUENCE [LARGE SCALE GENOMIC DNA]</scope>
    <source>
        <strain evidence="6 7">F39-2</strain>
    </source>
</reference>
<feature type="signal peptide" evidence="4">
    <location>
        <begin position="1"/>
        <end position="21"/>
    </location>
</feature>
<dbReference type="RefSeq" id="WP_169608292.1">
    <property type="nucleotide sequence ID" value="NZ_CP051682.1"/>
</dbReference>
<evidence type="ECO:0000313" key="6">
    <source>
        <dbReference type="EMBL" id="QJD96725.1"/>
    </source>
</evidence>
<evidence type="ECO:0000256" key="3">
    <source>
        <dbReference type="SAM" id="MobiDB-lite"/>
    </source>
</evidence>
<proteinExistence type="predicted"/>
<dbReference type="CDD" id="cd12797">
    <property type="entry name" value="M23_peptidase"/>
    <property type="match status" value="1"/>
</dbReference>
<sequence length="437" mass="48819">MKLVKVVLLLVMVCGALAVHAQSSAELKRQRAKLNSELDDLNREYQATVQNKRASLKQLNLLKEQITLRENKITTINSEVRLLDNQISQNTNTVHSLQGQLEQLKQQYAAMIVFAYHNQSAYNKLMFVFASKDFNQAYKRLKYLQQFGDYRQRQAESIQGTQKDLHVKINQLDRTKNEKSSLLHEEENEKETLGKQQNEQVAVVNDLSKQQGQLKQQQREALAQRRRLDRQIAATIRQEIENARREAEARARAEAARQAALAAERAKAENRPAATVAAAAKPKPVERKSDSEVLTATPEAAKLSNDFLGNRGRLPWPVANGIVTQNFGTYYMEGIQMDNQGIDIKTGSGASVRAVFDGEVRKVANISGSYLLIIEHGEYFTVYSNLQSVSVARGQKVSTRQTVGTAGTDPSTGETSIGFELHKGKAAVNPKSWLAAQ</sequence>
<dbReference type="SUPFAM" id="SSF51261">
    <property type="entry name" value="Duplicated hybrid motif"/>
    <property type="match status" value="1"/>
</dbReference>
<dbReference type="PANTHER" id="PTHR21666:SF289">
    <property type="entry name" value="L-ALA--D-GLU ENDOPEPTIDASE"/>
    <property type="match status" value="1"/>
</dbReference>
<feature type="domain" description="M23ase beta-sheet core" evidence="5">
    <location>
        <begin position="339"/>
        <end position="430"/>
    </location>
</feature>
<evidence type="ECO:0000256" key="4">
    <source>
        <dbReference type="SAM" id="SignalP"/>
    </source>
</evidence>
<dbReference type="InterPro" id="IPR016047">
    <property type="entry name" value="M23ase_b-sheet_dom"/>
</dbReference>
<feature type="compositionally biased region" description="Low complexity" evidence="3">
    <location>
        <begin position="271"/>
        <end position="282"/>
    </location>
</feature>
<dbReference type="Gene3D" id="6.10.250.3150">
    <property type="match status" value="1"/>
</dbReference>
<accession>A0A7L5E0H0</accession>
<evidence type="ECO:0000256" key="2">
    <source>
        <dbReference type="SAM" id="Coils"/>
    </source>
</evidence>
<dbReference type="Pfam" id="PF01551">
    <property type="entry name" value="Peptidase_M23"/>
    <property type="match status" value="1"/>
</dbReference>
<organism evidence="6 7">
    <name type="scientific">Mucilaginibacter robiniae</name>
    <dbReference type="NCBI Taxonomy" id="2728022"/>
    <lineage>
        <taxon>Bacteria</taxon>
        <taxon>Pseudomonadati</taxon>
        <taxon>Bacteroidota</taxon>
        <taxon>Sphingobacteriia</taxon>
        <taxon>Sphingobacteriales</taxon>
        <taxon>Sphingobacteriaceae</taxon>
        <taxon>Mucilaginibacter</taxon>
    </lineage>
</organism>
<evidence type="ECO:0000313" key="7">
    <source>
        <dbReference type="Proteomes" id="UP000503278"/>
    </source>
</evidence>
<keyword evidence="1 4" id="KW-0732">Signal</keyword>
<dbReference type="PANTHER" id="PTHR21666">
    <property type="entry name" value="PEPTIDASE-RELATED"/>
    <property type="match status" value="1"/>
</dbReference>